<keyword evidence="3 4" id="KW-0732">Signal</keyword>
<sequence length="508" mass="54942">MTHKPRRVRSLAAVTVATGLIAGCSAGSSQPGPGGANGSGGNGQSLTVGMVLPPASLDFTKTDGAAIPQALLTNVYEGLVKVDQNGRIGAGLARSWRVSPDRLTYTFELRDDAKFTNGAAFTAEDVKFSVERAKKDWTTSVAKTMQMVKDVRVADPKTVQIFLNKPSNDWLFRMAATRVGAMFSRTGVGDLAKTPVGTGPYKVEKWTPGDSLVLARNKDYWGAKPHHDKVTFKYMADTSALNNAMLTGSIDVLSVVQPDAVDRFKDTEKYVTVNGTTNSEVVLSFNNARGPFADKVVRQAARAAIDRKSLIEKCWGGKGQTIGSMVPPSDPWYEDLTTIAPYDPAKAKNLLAQAKMPTVTIRLRLPAVPYAVSCGQIVKSQLEQVGFVVKLDQLEFPAWLTNVLQKSDYDASIVAHVEPRDLAQVYGNPDYYIHYRNPAVTAALEAADSGDEATQIAKMKEAARMIAEDSASDWLFLMPNLMVAKKGIAGLPENLLSESFDVTAVTRS</sequence>
<keyword evidence="7" id="KW-1185">Reference proteome</keyword>
<dbReference type="InterPro" id="IPR023765">
    <property type="entry name" value="SBP_5_CS"/>
</dbReference>
<evidence type="ECO:0000256" key="1">
    <source>
        <dbReference type="ARBA" id="ARBA00004193"/>
    </source>
</evidence>
<dbReference type="AlphaFoldDB" id="K6W662"/>
<dbReference type="PIRSF" id="PIRSF002741">
    <property type="entry name" value="MppA"/>
    <property type="match status" value="1"/>
</dbReference>
<dbReference type="PROSITE" id="PS01040">
    <property type="entry name" value="SBP_BACTERIAL_5"/>
    <property type="match status" value="1"/>
</dbReference>
<feature type="chain" id="PRO_5038352897" evidence="4">
    <location>
        <begin position="27"/>
        <end position="508"/>
    </location>
</feature>
<dbReference type="CDD" id="cd08494">
    <property type="entry name" value="PBP2_NikA_DppA_OppA_like_6"/>
    <property type="match status" value="1"/>
</dbReference>
<dbReference type="GO" id="GO:1904680">
    <property type="term" value="F:peptide transmembrane transporter activity"/>
    <property type="evidence" value="ECO:0007669"/>
    <property type="project" value="TreeGrafter"/>
</dbReference>
<dbReference type="PROSITE" id="PS51257">
    <property type="entry name" value="PROKAR_LIPOPROTEIN"/>
    <property type="match status" value="1"/>
</dbReference>
<comment type="caution">
    <text evidence="6">The sequence shown here is derived from an EMBL/GenBank/DDBJ whole genome shotgun (WGS) entry which is preliminary data.</text>
</comment>
<accession>K6W662</accession>
<dbReference type="RefSeq" id="WP_006502069.1">
    <property type="nucleotide sequence ID" value="NZ_BAGZ01000005.1"/>
</dbReference>
<dbReference type="SUPFAM" id="SSF53850">
    <property type="entry name" value="Periplasmic binding protein-like II"/>
    <property type="match status" value="1"/>
</dbReference>
<dbReference type="InterPro" id="IPR030678">
    <property type="entry name" value="Peptide/Ni-bd"/>
</dbReference>
<comment type="similarity">
    <text evidence="2">Belongs to the bacterial solute-binding protein 5 family.</text>
</comment>
<dbReference type="eggNOG" id="COG0747">
    <property type="taxonomic scope" value="Bacteria"/>
</dbReference>
<evidence type="ECO:0000256" key="2">
    <source>
        <dbReference type="ARBA" id="ARBA00005695"/>
    </source>
</evidence>
<evidence type="ECO:0000256" key="4">
    <source>
        <dbReference type="SAM" id="SignalP"/>
    </source>
</evidence>
<evidence type="ECO:0000259" key="5">
    <source>
        <dbReference type="Pfam" id="PF00496"/>
    </source>
</evidence>
<proteinExistence type="inferred from homology"/>
<dbReference type="OrthoDB" id="9796817at2"/>
<dbReference type="InterPro" id="IPR000914">
    <property type="entry name" value="SBP_5_dom"/>
</dbReference>
<feature type="signal peptide" evidence="4">
    <location>
        <begin position="1"/>
        <end position="26"/>
    </location>
</feature>
<dbReference type="STRING" id="100225.SAMN05421595_1144"/>
<dbReference type="GO" id="GO:0042597">
    <property type="term" value="C:periplasmic space"/>
    <property type="evidence" value="ECO:0007669"/>
    <property type="project" value="UniProtKB-ARBA"/>
</dbReference>
<dbReference type="GO" id="GO:0015833">
    <property type="term" value="P:peptide transport"/>
    <property type="evidence" value="ECO:0007669"/>
    <property type="project" value="TreeGrafter"/>
</dbReference>
<dbReference type="PANTHER" id="PTHR30290">
    <property type="entry name" value="PERIPLASMIC BINDING COMPONENT OF ABC TRANSPORTER"/>
    <property type="match status" value="1"/>
</dbReference>
<protein>
    <submittedName>
        <fullName evidence="6">Putative ABC transporter substrate-binding protein</fullName>
    </submittedName>
</protein>
<dbReference type="Gene3D" id="3.40.190.10">
    <property type="entry name" value="Periplasmic binding protein-like II"/>
    <property type="match status" value="1"/>
</dbReference>
<evidence type="ECO:0000313" key="7">
    <source>
        <dbReference type="Proteomes" id="UP000008495"/>
    </source>
</evidence>
<dbReference type="GO" id="GO:0043190">
    <property type="term" value="C:ATP-binding cassette (ABC) transporter complex"/>
    <property type="evidence" value="ECO:0007669"/>
    <property type="project" value="InterPro"/>
</dbReference>
<evidence type="ECO:0000256" key="3">
    <source>
        <dbReference type="ARBA" id="ARBA00022729"/>
    </source>
</evidence>
<dbReference type="PANTHER" id="PTHR30290:SF38">
    <property type="entry name" value="D,D-DIPEPTIDE-BINDING PERIPLASMIC PROTEIN DDPA-RELATED"/>
    <property type="match status" value="1"/>
</dbReference>
<dbReference type="EMBL" id="BAGZ01000005">
    <property type="protein sequence ID" value="GAB77317.1"/>
    <property type="molecule type" value="Genomic_DNA"/>
</dbReference>
<dbReference type="Pfam" id="PF00496">
    <property type="entry name" value="SBP_bac_5"/>
    <property type="match status" value="1"/>
</dbReference>
<evidence type="ECO:0000313" key="6">
    <source>
        <dbReference type="EMBL" id="GAB77317.1"/>
    </source>
</evidence>
<dbReference type="InterPro" id="IPR039424">
    <property type="entry name" value="SBP_5"/>
</dbReference>
<dbReference type="Proteomes" id="UP000008495">
    <property type="component" value="Unassembled WGS sequence"/>
</dbReference>
<organism evidence="6 7">
    <name type="scientific">Austwickia chelonae NBRC 105200</name>
    <dbReference type="NCBI Taxonomy" id="1184607"/>
    <lineage>
        <taxon>Bacteria</taxon>
        <taxon>Bacillati</taxon>
        <taxon>Actinomycetota</taxon>
        <taxon>Actinomycetes</taxon>
        <taxon>Micrococcales</taxon>
        <taxon>Dermatophilaceae</taxon>
        <taxon>Austwickia</taxon>
    </lineage>
</organism>
<reference evidence="6 7" key="1">
    <citation type="submission" date="2012-08" db="EMBL/GenBank/DDBJ databases">
        <title>Whole genome shotgun sequence of Austwickia chelonae NBRC 105200.</title>
        <authorList>
            <person name="Yoshida I."/>
            <person name="Hosoyama A."/>
            <person name="Tsuchikane K."/>
            <person name="Katsumata H."/>
            <person name="Ando Y."/>
            <person name="Ohji S."/>
            <person name="Hamada M."/>
            <person name="Tamura T."/>
            <person name="Yamazoe A."/>
            <person name="Yamazaki S."/>
            <person name="Fujita N."/>
        </authorList>
    </citation>
    <scope>NUCLEOTIDE SEQUENCE [LARGE SCALE GENOMIC DNA]</scope>
    <source>
        <strain evidence="6 7">NBRC 105200</strain>
    </source>
</reference>
<gene>
    <name evidence="6" type="ORF">AUCHE_05_02220</name>
</gene>
<name>K6W662_9MICO</name>
<dbReference type="Gene3D" id="3.10.105.10">
    <property type="entry name" value="Dipeptide-binding Protein, Domain 3"/>
    <property type="match status" value="1"/>
</dbReference>
<feature type="domain" description="Solute-binding protein family 5" evidence="5">
    <location>
        <begin position="90"/>
        <end position="416"/>
    </location>
</feature>
<comment type="subcellular location">
    <subcellularLocation>
        <location evidence="1">Cell membrane</location>
        <topology evidence="1">Lipid-anchor</topology>
    </subcellularLocation>
</comment>